<evidence type="ECO:0000313" key="5">
    <source>
        <dbReference type="EMBL" id="KAB5530944.1"/>
    </source>
</evidence>
<gene>
    <name evidence="5" type="ORF">PHYPO_G00135140</name>
</gene>
<dbReference type="FunFam" id="1.10.1410.40:FF:000007">
    <property type="entry name" value="Cyclic GMP-AMP synthase"/>
    <property type="match status" value="1"/>
</dbReference>
<evidence type="ECO:0000256" key="2">
    <source>
        <dbReference type="SAM" id="Phobius"/>
    </source>
</evidence>
<sequence length="500" mass="57431">MIRRPPLKKLRDENEEIVGLPVVPENIKNPPPAHVVQKKLPCPKGDPVVEVRMALAIPNELDRWIRQRGRDLRLRLAERQPAVKLVNNLRRDLVKFLKENDDQPFFRDISVLNSGSYYESVKINKPNEFDIMLKIKTPRIVWNKLEKHNGLFYSISLCRPSRGEIRAFLLEDGLTISSSKIMNEMHHLVHKFIKTHKVPDGEGHWAVCRKKVNSPAVTLVFLEKNEGAELLSVDIVPTLEVPQGWPEAARAGPGVDNWLGKNVRRKIVGQPVYFVPKRPKTRNLSVTEKESWRISFSHIEKEIIRFHGNKKTCCESKQNECCRKLCLRLLKCLFEGLKQTYPKELEPLCSYHGKTAFFYNLCERFEDSLWTPGQLSVCFLKLLWQFEHAVNAGTLPHFFVPDHNLFSPSSFPKRSLLFLGNALREQRESGLPLLQVPDPVPALCYSPALQLQPQQITPEPITFISQMCDTVACGNIYPIMLTVACAVIFWAIVYVLYMKI</sequence>
<dbReference type="InterPro" id="IPR046906">
    <property type="entry name" value="Mab-21_HhH/H2TH-like"/>
</dbReference>
<dbReference type="GO" id="GO:0006974">
    <property type="term" value="P:DNA damage response"/>
    <property type="evidence" value="ECO:0007669"/>
    <property type="project" value="TreeGrafter"/>
</dbReference>
<dbReference type="GO" id="GO:0032481">
    <property type="term" value="P:positive regulation of type I interferon production"/>
    <property type="evidence" value="ECO:0007669"/>
    <property type="project" value="TreeGrafter"/>
</dbReference>
<evidence type="ECO:0000256" key="1">
    <source>
        <dbReference type="ARBA" id="ARBA00008307"/>
    </source>
</evidence>
<dbReference type="OrthoDB" id="6054650at2759"/>
<dbReference type="GO" id="GO:0038001">
    <property type="term" value="P:paracrine signaling"/>
    <property type="evidence" value="ECO:0007669"/>
    <property type="project" value="TreeGrafter"/>
</dbReference>
<comment type="caution">
    <text evidence="5">The sequence shown here is derived from an EMBL/GenBank/DDBJ whole genome shotgun (WGS) entry which is preliminary data.</text>
</comment>
<keyword evidence="2" id="KW-0472">Membrane</keyword>
<protein>
    <submittedName>
        <fullName evidence="5">Uncharacterized protein</fullName>
    </submittedName>
</protein>
<feature type="domain" description="Mab-21-like nucleotidyltransferase" evidence="3">
    <location>
        <begin position="117"/>
        <end position="304"/>
    </location>
</feature>
<dbReference type="InterPro" id="IPR046903">
    <property type="entry name" value="Mab-21-like_nuc_Trfase"/>
</dbReference>
<feature type="transmembrane region" description="Helical" evidence="2">
    <location>
        <begin position="476"/>
        <end position="497"/>
    </location>
</feature>
<dbReference type="PANTHER" id="PTHR10656:SF35">
    <property type="entry name" value="CYCLIC GMP-AMP SYNTHASE"/>
    <property type="match status" value="1"/>
</dbReference>
<dbReference type="Gene3D" id="1.10.1410.40">
    <property type="match status" value="1"/>
</dbReference>
<keyword evidence="2" id="KW-0812">Transmembrane</keyword>
<dbReference type="GO" id="GO:0003682">
    <property type="term" value="F:chromatin binding"/>
    <property type="evidence" value="ECO:0007669"/>
    <property type="project" value="TreeGrafter"/>
</dbReference>
<dbReference type="GO" id="GO:0003690">
    <property type="term" value="F:double-stranded DNA binding"/>
    <property type="evidence" value="ECO:0007669"/>
    <property type="project" value="TreeGrafter"/>
</dbReference>
<keyword evidence="6" id="KW-1185">Reference proteome</keyword>
<feature type="domain" description="Mab-21-like HhH/H2TH-like" evidence="4">
    <location>
        <begin position="322"/>
        <end position="416"/>
    </location>
</feature>
<dbReference type="InterPro" id="IPR024810">
    <property type="entry name" value="MAB21L/cGLR"/>
</dbReference>
<dbReference type="GO" id="GO:2000042">
    <property type="term" value="P:negative regulation of double-strand break repair via homologous recombination"/>
    <property type="evidence" value="ECO:0007669"/>
    <property type="project" value="TreeGrafter"/>
</dbReference>
<evidence type="ECO:0000313" key="6">
    <source>
        <dbReference type="Proteomes" id="UP000327468"/>
    </source>
</evidence>
<dbReference type="GO" id="GO:0061501">
    <property type="term" value="F:2',3'-cyclic GMP-AMP synthase activity"/>
    <property type="evidence" value="ECO:0007669"/>
    <property type="project" value="TreeGrafter"/>
</dbReference>
<name>A0A5N5KKR3_PANHP</name>
<accession>A0A5N5KKR3</accession>
<dbReference type="GO" id="GO:0005829">
    <property type="term" value="C:cytosol"/>
    <property type="evidence" value="ECO:0007669"/>
    <property type="project" value="TreeGrafter"/>
</dbReference>
<dbReference type="PANTHER" id="PTHR10656">
    <property type="entry name" value="CELL FATE DETERMINING PROTEIN MAB21-RELATED"/>
    <property type="match status" value="1"/>
</dbReference>
<dbReference type="GO" id="GO:0005634">
    <property type="term" value="C:nucleus"/>
    <property type="evidence" value="ECO:0007669"/>
    <property type="project" value="TreeGrafter"/>
</dbReference>
<dbReference type="GO" id="GO:0071360">
    <property type="term" value="P:cellular response to exogenous dsRNA"/>
    <property type="evidence" value="ECO:0007669"/>
    <property type="project" value="TreeGrafter"/>
</dbReference>
<dbReference type="Proteomes" id="UP000327468">
    <property type="component" value="Chromosome 23"/>
</dbReference>
<dbReference type="GO" id="GO:0002218">
    <property type="term" value="P:activation of innate immune response"/>
    <property type="evidence" value="ECO:0007669"/>
    <property type="project" value="TreeGrafter"/>
</dbReference>
<dbReference type="SMART" id="SM01265">
    <property type="entry name" value="Mab-21"/>
    <property type="match status" value="1"/>
</dbReference>
<dbReference type="EMBL" id="VFJC01000024">
    <property type="protein sequence ID" value="KAB5530944.1"/>
    <property type="molecule type" value="Genomic_DNA"/>
</dbReference>
<dbReference type="GO" id="GO:0035861">
    <property type="term" value="C:site of double-strand break"/>
    <property type="evidence" value="ECO:0007669"/>
    <property type="project" value="TreeGrafter"/>
</dbReference>
<dbReference type="Pfam" id="PF20266">
    <property type="entry name" value="Mab-21_C"/>
    <property type="match status" value="1"/>
</dbReference>
<proteinExistence type="inferred from homology"/>
<keyword evidence="2" id="KW-1133">Transmembrane helix</keyword>
<evidence type="ECO:0000259" key="4">
    <source>
        <dbReference type="Pfam" id="PF20266"/>
    </source>
</evidence>
<dbReference type="GO" id="GO:0002230">
    <property type="term" value="P:positive regulation of defense response to virus by host"/>
    <property type="evidence" value="ECO:0007669"/>
    <property type="project" value="TreeGrafter"/>
</dbReference>
<organism evidence="5 6">
    <name type="scientific">Pangasianodon hypophthalmus</name>
    <name type="common">Striped catfish</name>
    <name type="synonym">Helicophagus hypophthalmus</name>
    <dbReference type="NCBI Taxonomy" id="310915"/>
    <lineage>
        <taxon>Eukaryota</taxon>
        <taxon>Metazoa</taxon>
        <taxon>Chordata</taxon>
        <taxon>Craniata</taxon>
        <taxon>Vertebrata</taxon>
        <taxon>Euteleostomi</taxon>
        <taxon>Actinopterygii</taxon>
        <taxon>Neopterygii</taxon>
        <taxon>Teleostei</taxon>
        <taxon>Ostariophysi</taxon>
        <taxon>Siluriformes</taxon>
        <taxon>Pangasiidae</taxon>
        <taxon>Pangasianodon</taxon>
    </lineage>
</organism>
<dbReference type="Pfam" id="PF03281">
    <property type="entry name" value="Mab-21"/>
    <property type="match status" value="1"/>
</dbReference>
<dbReference type="AlphaFoldDB" id="A0A5N5KKR3"/>
<evidence type="ECO:0000259" key="3">
    <source>
        <dbReference type="Pfam" id="PF03281"/>
    </source>
</evidence>
<reference evidence="5 6" key="1">
    <citation type="submission" date="2019-06" db="EMBL/GenBank/DDBJ databases">
        <title>A chromosome-scale genome assembly of the striped catfish, Pangasianodon hypophthalmus.</title>
        <authorList>
            <person name="Wen M."/>
            <person name="Zahm M."/>
            <person name="Roques C."/>
            <person name="Cabau C."/>
            <person name="Klopp C."/>
            <person name="Donnadieu C."/>
            <person name="Jouanno E."/>
            <person name="Avarre J.-C."/>
            <person name="Campet M."/>
            <person name="Ha T.T.T."/>
            <person name="Dugue R."/>
            <person name="Lampietro C."/>
            <person name="Louis A."/>
            <person name="Herpin A."/>
            <person name="Echchiki A."/>
            <person name="Berthelot C."/>
            <person name="Parey E."/>
            <person name="Roest-Crollius H."/>
            <person name="Braasch I."/>
            <person name="Postlethwait J."/>
            <person name="Bobe J."/>
            <person name="Montfort J."/>
            <person name="Bouchez O."/>
            <person name="Begum T."/>
            <person name="Schartl M."/>
            <person name="Guiguen Y."/>
        </authorList>
    </citation>
    <scope>NUCLEOTIDE SEQUENCE [LARGE SCALE GENOMIC DNA]</scope>
    <source>
        <strain evidence="5 6">Indonesia</strain>
        <tissue evidence="5">Blood</tissue>
    </source>
</reference>
<dbReference type="Gene3D" id="3.30.460.90">
    <property type="match status" value="1"/>
</dbReference>
<comment type="similarity">
    <text evidence="1">Belongs to the mab-21 family.</text>
</comment>